<dbReference type="EMBL" id="JALPRY010000004">
    <property type="protein sequence ID" value="MCK8779022.1"/>
    <property type="molecule type" value="Genomic_DNA"/>
</dbReference>
<keyword evidence="2" id="KW-1185">Reference proteome</keyword>
<dbReference type="Gene3D" id="6.10.10.120">
    <property type="entry name" value="Antitoxin ParD1-like"/>
    <property type="match status" value="1"/>
</dbReference>
<proteinExistence type="predicted"/>
<evidence type="ECO:0000313" key="2">
    <source>
        <dbReference type="Proteomes" id="UP001202827"/>
    </source>
</evidence>
<protein>
    <submittedName>
        <fullName evidence="1">Type II toxin-antitoxin system ParD family antitoxin</fullName>
    </submittedName>
</protein>
<sequence>MADITVSDTVKDLIEDRVRAGEYASAGDYVRDLVLRERSRQGDELSLEELKEIVAAGRASGVSPHSVHDIFERAKKRFDASQKARG</sequence>
<gene>
    <name evidence="1" type="ORF">M0654_03390</name>
</gene>
<reference evidence="1 2" key="1">
    <citation type="submission" date="2022-04" db="EMBL/GenBank/DDBJ databases">
        <title>Rhizobium coralii sp. nov., isolated from coral Turbinaria peltata.</title>
        <authorList>
            <person name="Sun H."/>
        </authorList>
    </citation>
    <scope>NUCLEOTIDE SEQUENCE [LARGE SCALE GENOMIC DNA]</scope>
    <source>
        <strain evidence="1 2">NTR19</strain>
    </source>
</reference>
<comment type="caution">
    <text evidence="1">The sequence shown here is derived from an EMBL/GenBank/DDBJ whole genome shotgun (WGS) entry which is preliminary data.</text>
</comment>
<dbReference type="RefSeq" id="WP_248681836.1">
    <property type="nucleotide sequence ID" value="NZ_JALPRY010000004.1"/>
</dbReference>
<name>A0ABT0IMA7_9HYPH</name>
<dbReference type="InterPro" id="IPR038296">
    <property type="entry name" value="ParD_sf"/>
</dbReference>
<dbReference type="Proteomes" id="UP001202827">
    <property type="component" value="Unassembled WGS sequence"/>
</dbReference>
<evidence type="ECO:0000313" key="1">
    <source>
        <dbReference type="EMBL" id="MCK8779022.1"/>
    </source>
</evidence>
<accession>A0ABT0IMA7</accession>
<organism evidence="1 2">
    <name type="scientific">Neorhizobium turbinariae</name>
    <dbReference type="NCBI Taxonomy" id="2937795"/>
    <lineage>
        <taxon>Bacteria</taxon>
        <taxon>Pseudomonadati</taxon>
        <taxon>Pseudomonadota</taxon>
        <taxon>Alphaproteobacteria</taxon>
        <taxon>Hyphomicrobiales</taxon>
        <taxon>Rhizobiaceae</taxon>
        <taxon>Rhizobium/Agrobacterium group</taxon>
        <taxon>Neorhizobium</taxon>
    </lineage>
</organism>